<protein>
    <submittedName>
        <fullName evidence="6">Heat shock protein Hsp33</fullName>
    </submittedName>
</protein>
<dbReference type="AlphaFoldDB" id="A0AAX4PB07"/>
<dbReference type="SUPFAM" id="SSF64397">
    <property type="entry name" value="Hsp33 domain"/>
    <property type="match status" value="1"/>
</dbReference>
<evidence type="ECO:0000313" key="7">
    <source>
        <dbReference type="Proteomes" id="UP001472866"/>
    </source>
</evidence>
<proteinExistence type="predicted"/>
<dbReference type="CDD" id="cd00498">
    <property type="entry name" value="Hsp33"/>
    <property type="match status" value="1"/>
</dbReference>
<evidence type="ECO:0000256" key="3">
    <source>
        <dbReference type="ARBA" id="ARBA00023157"/>
    </source>
</evidence>
<evidence type="ECO:0000256" key="4">
    <source>
        <dbReference type="ARBA" id="ARBA00023186"/>
    </source>
</evidence>
<dbReference type="InterPro" id="IPR000397">
    <property type="entry name" value="Heat_shock_Hsp33"/>
</dbReference>
<dbReference type="SUPFAM" id="SSF118352">
    <property type="entry name" value="HSP33 redox switch-like"/>
    <property type="match status" value="1"/>
</dbReference>
<dbReference type="Proteomes" id="UP001472866">
    <property type="component" value="Chromosome 07"/>
</dbReference>
<sequence>MAGSSQRAGLRRTYCKRLYKRSGKGILAPPMRCAKAGEAEVCHYLAQNGEFVLWVVEGRGLVERARGLHSPISPTATQALGRVLLGTLLIGESKETMETVQVTFKGNGPLGQVMAIAEKGHVKGRMNAYTVESDLVNPGGNGTVGDAVGRQGVVTVVRKNKSLQQYTGNQQMGITELVNGEVAEDLTNYLVESEQINSALGLGLVLASDLTVSSAGGYLLQMLPGATEDTVEKLEQSVSSCPPVSEMMEARMTQREVAESLCGDLGLELVFQKTLGYGPCNTTNLSERMAGALKLMPVTEIRSILEEQGMVEMECEFCREKVVFTEEDLVARGVLGGE</sequence>
<evidence type="ECO:0000256" key="1">
    <source>
        <dbReference type="ARBA" id="ARBA00022490"/>
    </source>
</evidence>
<keyword evidence="3" id="KW-1015">Disulfide bond</keyword>
<keyword evidence="7" id="KW-1185">Reference proteome</keyword>
<dbReference type="Gene3D" id="3.55.30.10">
    <property type="entry name" value="Hsp33 domain"/>
    <property type="match status" value="1"/>
</dbReference>
<gene>
    <name evidence="6" type="ORF">HKI87_07g51110</name>
</gene>
<dbReference type="PANTHER" id="PTHR30111:SF1">
    <property type="entry name" value="33 KDA CHAPERONIN"/>
    <property type="match status" value="1"/>
</dbReference>
<evidence type="ECO:0000256" key="5">
    <source>
        <dbReference type="ARBA" id="ARBA00023284"/>
    </source>
</evidence>
<keyword evidence="5" id="KW-0676">Redox-active center</keyword>
<keyword evidence="6" id="KW-0346">Stress response</keyword>
<dbReference type="InterPro" id="IPR016153">
    <property type="entry name" value="Heat_shock_Hsp33_N"/>
</dbReference>
<keyword evidence="2" id="KW-0862">Zinc</keyword>
<dbReference type="GO" id="GO:0051082">
    <property type="term" value="F:unfolded protein binding"/>
    <property type="evidence" value="ECO:0007669"/>
    <property type="project" value="InterPro"/>
</dbReference>
<dbReference type="GO" id="GO:0044183">
    <property type="term" value="F:protein folding chaperone"/>
    <property type="evidence" value="ECO:0007669"/>
    <property type="project" value="TreeGrafter"/>
</dbReference>
<organism evidence="6 7">
    <name type="scientific">Chloropicon roscoffensis</name>
    <dbReference type="NCBI Taxonomy" id="1461544"/>
    <lineage>
        <taxon>Eukaryota</taxon>
        <taxon>Viridiplantae</taxon>
        <taxon>Chlorophyta</taxon>
        <taxon>Chloropicophyceae</taxon>
        <taxon>Chloropicales</taxon>
        <taxon>Chloropicaceae</taxon>
        <taxon>Chloropicon</taxon>
    </lineage>
</organism>
<keyword evidence="1" id="KW-0963">Cytoplasm</keyword>
<dbReference type="Gene3D" id="3.90.1280.10">
    <property type="entry name" value="HSP33 redox switch-like"/>
    <property type="match status" value="1"/>
</dbReference>
<evidence type="ECO:0000256" key="2">
    <source>
        <dbReference type="ARBA" id="ARBA00022833"/>
    </source>
</evidence>
<evidence type="ECO:0000313" key="6">
    <source>
        <dbReference type="EMBL" id="WZN63562.1"/>
    </source>
</evidence>
<dbReference type="PANTHER" id="PTHR30111">
    <property type="entry name" value="33 KDA CHAPERONIN"/>
    <property type="match status" value="1"/>
</dbReference>
<name>A0AAX4PB07_9CHLO</name>
<dbReference type="Pfam" id="PF01430">
    <property type="entry name" value="HSP33"/>
    <property type="match status" value="1"/>
</dbReference>
<accession>A0AAX4PB07</accession>
<dbReference type="GO" id="GO:0005737">
    <property type="term" value="C:cytoplasm"/>
    <property type="evidence" value="ECO:0007669"/>
    <property type="project" value="InterPro"/>
</dbReference>
<dbReference type="EMBL" id="CP151507">
    <property type="protein sequence ID" value="WZN63562.1"/>
    <property type="molecule type" value="Genomic_DNA"/>
</dbReference>
<dbReference type="InterPro" id="IPR016154">
    <property type="entry name" value="Heat_shock_Hsp33_C"/>
</dbReference>
<keyword evidence="4" id="KW-0143">Chaperone</keyword>
<dbReference type="GO" id="GO:0042026">
    <property type="term" value="P:protein refolding"/>
    <property type="evidence" value="ECO:0007669"/>
    <property type="project" value="TreeGrafter"/>
</dbReference>
<reference evidence="6 7" key="1">
    <citation type="submission" date="2024-03" db="EMBL/GenBank/DDBJ databases">
        <title>Complete genome sequence of the green alga Chloropicon roscoffensis RCC1871.</title>
        <authorList>
            <person name="Lemieux C."/>
            <person name="Pombert J.-F."/>
            <person name="Otis C."/>
            <person name="Turmel M."/>
        </authorList>
    </citation>
    <scope>NUCLEOTIDE SEQUENCE [LARGE SCALE GENOMIC DNA]</scope>
    <source>
        <strain evidence="6 7">RCC1871</strain>
    </source>
</reference>